<dbReference type="STRING" id="1192034.CAP_6613"/>
<name>A0A017T0H4_9BACT</name>
<reference evidence="2 3" key="1">
    <citation type="submission" date="2013-05" db="EMBL/GenBank/DDBJ databases">
        <title>Genome assembly of Chondromyces apiculatus DSM 436.</title>
        <authorList>
            <person name="Sharma G."/>
            <person name="Khatri I."/>
            <person name="Kaur C."/>
            <person name="Mayilraj S."/>
            <person name="Subramanian S."/>
        </authorList>
    </citation>
    <scope>NUCLEOTIDE SEQUENCE [LARGE SCALE GENOMIC DNA]</scope>
    <source>
        <strain evidence="2 3">DSM 436</strain>
    </source>
</reference>
<keyword evidence="1" id="KW-0732">Signal</keyword>
<dbReference type="OrthoDB" id="9924491at2"/>
<comment type="caution">
    <text evidence="2">The sequence shown here is derived from an EMBL/GenBank/DDBJ whole genome shotgun (WGS) entry which is preliminary data.</text>
</comment>
<organism evidence="2 3">
    <name type="scientific">Chondromyces apiculatus DSM 436</name>
    <dbReference type="NCBI Taxonomy" id="1192034"/>
    <lineage>
        <taxon>Bacteria</taxon>
        <taxon>Pseudomonadati</taxon>
        <taxon>Myxococcota</taxon>
        <taxon>Polyangia</taxon>
        <taxon>Polyangiales</taxon>
        <taxon>Polyangiaceae</taxon>
        <taxon>Chondromyces</taxon>
    </lineage>
</organism>
<dbReference type="Proteomes" id="UP000019678">
    <property type="component" value="Unassembled WGS sequence"/>
</dbReference>
<protein>
    <submittedName>
        <fullName evidence="2">Uncharacterized protein</fullName>
    </submittedName>
</protein>
<dbReference type="RefSeq" id="WP_156041266.1">
    <property type="nucleotide sequence ID" value="NZ_ASRX01000056.1"/>
</dbReference>
<sequence length="147" mass="15395">MKISMKLTILAIAAAPLTLSAPALADNNCGSSDESTIIQSMNRVLGQAEEVMLLDGIQASNICLVNVNESLNGDIVTLLAVERLAALNDLQIGALQSVLSDLIVIAAGDDVIDIEDFLNDNDISLEDIVAADVASGNLILFYMPAPV</sequence>
<feature type="chain" id="PRO_5001500063" evidence="1">
    <location>
        <begin position="26"/>
        <end position="147"/>
    </location>
</feature>
<evidence type="ECO:0000313" key="2">
    <source>
        <dbReference type="EMBL" id="EYF02723.1"/>
    </source>
</evidence>
<dbReference type="AlphaFoldDB" id="A0A017T0H4"/>
<keyword evidence="3" id="KW-1185">Reference proteome</keyword>
<evidence type="ECO:0000313" key="3">
    <source>
        <dbReference type="Proteomes" id="UP000019678"/>
    </source>
</evidence>
<evidence type="ECO:0000256" key="1">
    <source>
        <dbReference type="SAM" id="SignalP"/>
    </source>
</evidence>
<dbReference type="EMBL" id="ASRX01000056">
    <property type="protein sequence ID" value="EYF02723.1"/>
    <property type="molecule type" value="Genomic_DNA"/>
</dbReference>
<gene>
    <name evidence="2" type="ORF">CAP_6613</name>
</gene>
<feature type="signal peptide" evidence="1">
    <location>
        <begin position="1"/>
        <end position="25"/>
    </location>
</feature>
<accession>A0A017T0H4</accession>
<proteinExistence type="predicted"/>